<organism evidence="7 8">
    <name type="scientific">Pedobacter segetis</name>
    <dbReference type="NCBI Taxonomy" id="2793069"/>
    <lineage>
        <taxon>Bacteria</taxon>
        <taxon>Pseudomonadati</taxon>
        <taxon>Bacteroidota</taxon>
        <taxon>Sphingobacteriia</taxon>
        <taxon>Sphingobacteriales</taxon>
        <taxon>Sphingobacteriaceae</taxon>
        <taxon>Pedobacter</taxon>
    </lineage>
</organism>
<dbReference type="PANTHER" id="PTHR35008:SF9">
    <property type="entry name" value="CYTOCHROME C DOMAIN-CONTAINING PROTEIN"/>
    <property type="match status" value="1"/>
</dbReference>
<dbReference type="PROSITE" id="PS51257">
    <property type="entry name" value="PROKAR_LIPOPROTEIN"/>
    <property type="match status" value="1"/>
</dbReference>
<gene>
    <name evidence="7" type="ORF">I5M32_13630</name>
</gene>
<evidence type="ECO:0000259" key="6">
    <source>
        <dbReference type="PROSITE" id="PS51007"/>
    </source>
</evidence>
<dbReference type="Pfam" id="PF13442">
    <property type="entry name" value="Cytochrome_CBB3"/>
    <property type="match status" value="1"/>
</dbReference>
<keyword evidence="5" id="KW-0732">Signal</keyword>
<sequence length="145" mass="16439">MRKTIVSVSFLLLTAAIFFSACVNEDSIKYQRYYSDGLDVYKIHCQNCHMDDGKGLAGLIPPLTDTTFLKLNRKMLASYIVYGLEDTIKIHCIEYEGKMPAEKHLASIDLAKLLTYVTNSFGNKQGIFDVKEVEKNLNDYIKANN</sequence>
<keyword evidence="1 4" id="KW-0349">Heme</keyword>
<evidence type="ECO:0000256" key="1">
    <source>
        <dbReference type="ARBA" id="ARBA00022617"/>
    </source>
</evidence>
<evidence type="ECO:0000256" key="4">
    <source>
        <dbReference type="PROSITE-ProRule" id="PRU00433"/>
    </source>
</evidence>
<dbReference type="EMBL" id="JAEHFY010000020">
    <property type="protein sequence ID" value="MBK0384004.1"/>
    <property type="molecule type" value="Genomic_DNA"/>
</dbReference>
<dbReference type="InterPro" id="IPR009056">
    <property type="entry name" value="Cyt_c-like_dom"/>
</dbReference>
<dbReference type="Proteomes" id="UP000660024">
    <property type="component" value="Unassembled WGS sequence"/>
</dbReference>
<evidence type="ECO:0000256" key="3">
    <source>
        <dbReference type="ARBA" id="ARBA00023004"/>
    </source>
</evidence>
<evidence type="ECO:0000313" key="8">
    <source>
        <dbReference type="Proteomes" id="UP000660024"/>
    </source>
</evidence>
<accession>A0ABS1BM77</accession>
<dbReference type="PROSITE" id="PS51007">
    <property type="entry name" value="CYTC"/>
    <property type="match status" value="1"/>
</dbReference>
<evidence type="ECO:0000313" key="7">
    <source>
        <dbReference type="EMBL" id="MBK0384004.1"/>
    </source>
</evidence>
<evidence type="ECO:0000256" key="2">
    <source>
        <dbReference type="ARBA" id="ARBA00022723"/>
    </source>
</evidence>
<name>A0ABS1BM77_9SPHI</name>
<dbReference type="InterPro" id="IPR036909">
    <property type="entry name" value="Cyt_c-like_dom_sf"/>
</dbReference>
<dbReference type="PANTHER" id="PTHR35008">
    <property type="entry name" value="BLL4482 PROTEIN-RELATED"/>
    <property type="match status" value="1"/>
</dbReference>
<dbReference type="Gene3D" id="1.10.760.10">
    <property type="entry name" value="Cytochrome c-like domain"/>
    <property type="match status" value="1"/>
</dbReference>
<protein>
    <submittedName>
        <fullName evidence="7">C-type cytochrome</fullName>
    </submittedName>
</protein>
<keyword evidence="2 4" id="KW-0479">Metal-binding</keyword>
<keyword evidence="8" id="KW-1185">Reference proteome</keyword>
<feature type="chain" id="PRO_5045873915" evidence="5">
    <location>
        <begin position="22"/>
        <end position="145"/>
    </location>
</feature>
<feature type="domain" description="Cytochrome c" evidence="6">
    <location>
        <begin position="32"/>
        <end position="121"/>
    </location>
</feature>
<proteinExistence type="predicted"/>
<dbReference type="SUPFAM" id="SSF46626">
    <property type="entry name" value="Cytochrome c"/>
    <property type="match status" value="1"/>
</dbReference>
<reference evidence="7 8" key="1">
    <citation type="submission" date="2020-12" db="EMBL/GenBank/DDBJ databases">
        <title>Bacterial novel species Pedobacter sp. SD-b isolated from soil.</title>
        <authorList>
            <person name="Jung H.-Y."/>
        </authorList>
    </citation>
    <scope>NUCLEOTIDE SEQUENCE [LARGE SCALE GENOMIC DNA]</scope>
    <source>
        <strain evidence="7 8">SD-b</strain>
    </source>
</reference>
<feature type="signal peptide" evidence="5">
    <location>
        <begin position="1"/>
        <end position="21"/>
    </location>
</feature>
<keyword evidence="3 4" id="KW-0408">Iron</keyword>
<dbReference type="RefSeq" id="WP_200587316.1">
    <property type="nucleotide sequence ID" value="NZ_JAEHFY010000020.1"/>
</dbReference>
<evidence type="ECO:0000256" key="5">
    <source>
        <dbReference type="SAM" id="SignalP"/>
    </source>
</evidence>
<comment type="caution">
    <text evidence="7">The sequence shown here is derived from an EMBL/GenBank/DDBJ whole genome shotgun (WGS) entry which is preliminary data.</text>
</comment>
<dbReference type="InterPro" id="IPR051459">
    <property type="entry name" value="Cytochrome_c-type_DH"/>
</dbReference>